<keyword evidence="8" id="KW-1185">Reference proteome</keyword>
<keyword evidence="5" id="KW-0560">Oxidoreductase</keyword>
<dbReference type="SUPFAM" id="SSF53213">
    <property type="entry name" value="LigB-like"/>
    <property type="match status" value="1"/>
</dbReference>
<dbReference type="EMBL" id="MWQO01000029">
    <property type="protein sequence ID" value="THD10379.1"/>
    <property type="molecule type" value="Genomic_DNA"/>
</dbReference>
<comment type="similarity">
    <text evidence="2">Belongs to the DODA-type extradiol aromatic ring-opening dioxygenase family.</text>
</comment>
<dbReference type="RefSeq" id="WP_081130022.1">
    <property type="nucleotide sequence ID" value="NZ_MWQO01000029.1"/>
</dbReference>
<dbReference type="GO" id="GO:0008270">
    <property type="term" value="F:zinc ion binding"/>
    <property type="evidence" value="ECO:0007669"/>
    <property type="project" value="InterPro"/>
</dbReference>
<dbReference type="STRING" id="993689.GCA_002077135_02959"/>
<keyword evidence="3" id="KW-0479">Metal-binding</keyword>
<accession>A0A4S3KNE8</accession>
<evidence type="ECO:0000313" key="8">
    <source>
        <dbReference type="Proteomes" id="UP000307749"/>
    </source>
</evidence>
<dbReference type="AlphaFoldDB" id="A0A4S3KNE8"/>
<dbReference type="Pfam" id="PF02900">
    <property type="entry name" value="LigB"/>
    <property type="match status" value="1"/>
</dbReference>
<dbReference type="CDD" id="cd07363">
    <property type="entry name" value="45_DOPA_Dioxygenase"/>
    <property type="match status" value="1"/>
</dbReference>
<organism evidence="7 8">
    <name type="scientific">Metallibacterium scheffleri</name>
    <dbReference type="NCBI Taxonomy" id="993689"/>
    <lineage>
        <taxon>Bacteria</taxon>
        <taxon>Pseudomonadati</taxon>
        <taxon>Pseudomonadota</taxon>
        <taxon>Gammaproteobacteria</taxon>
        <taxon>Lysobacterales</taxon>
        <taxon>Rhodanobacteraceae</taxon>
        <taxon>Metallibacterium</taxon>
    </lineage>
</organism>
<evidence type="ECO:0000313" key="7">
    <source>
        <dbReference type="EMBL" id="THD10379.1"/>
    </source>
</evidence>
<gene>
    <name evidence="7" type="ORF">B1806_08820</name>
</gene>
<dbReference type="Gene3D" id="3.40.830.10">
    <property type="entry name" value="LigB-like"/>
    <property type="match status" value="1"/>
</dbReference>
<evidence type="ECO:0000256" key="1">
    <source>
        <dbReference type="ARBA" id="ARBA00001947"/>
    </source>
</evidence>
<dbReference type="InterPro" id="IPR004183">
    <property type="entry name" value="Xdiol_dOase_suB"/>
</dbReference>
<dbReference type="OrthoDB" id="9790889at2"/>
<dbReference type="InterPro" id="IPR014436">
    <property type="entry name" value="Extradiol_dOase_DODA"/>
</dbReference>
<evidence type="ECO:0000259" key="6">
    <source>
        <dbReference type="Pfam" id="PF02900"/>
    </source>
</evidence>
<evidence type="ECO:0000256" key="4">
    <source>
        <dbReference type="ARBA" id="ARBA00022833"/>
    </source>
</evidence>
<protein>
    <recommendedName>
        <fullName evidence="6">Extradiol ring-cleavage dioxygenase class III enzyme subunit B domain-containing protein</fullName>
    </recommendedName>
</protein>
<dbReference type="Proteomes" id="UP000307749">
    <property type="component" value="Unassembled WGS sequence"/>
</dbReference>
<dbReference type="GO" id="GO:0008198">
    <property type="term" value="F:ferrous iron binding"/>
    <property type="evidence" value="ECO:0007669"/>
    <property type="project" value="InterPro"/>
</dbReference>
<evidence type="ECO:0000256" key="3">
    <source>
        <dbReference type="ARBA" id="ARBA00022723"/>
    </source>
</evidence>
<comment type="caution">
    <text evidence="7">The sequence shown here is derived from an EMBL/GenBank/DDBJ whole genome shotgun (WGS) entry which is preliminary data.</text>
</comment>
<proteinExistence type="inferred from homology"/>
<sequence>MQLPSLFISHGAPMLALEDSPTGRFLDGLGPALSRPRAILIASAHLSAARPVFTAAPAPATLHDFGGFPRELYALRYPAPGAPELALRAAELLRDGGFAATTDATLPLDHGAWVPLLRMFPQADIPVVELSISPQHDAAWHYALGSALAPLRADKVLVIGSGGFVHNLGALDWSTAAHGPAPWALEFATWLAARVRAGDTVAATRWLTHAPQAQRAHPTPEHLLPLFVAWGAAAGAGMLLHEDWEFATLALHAFRFDGRA</sequence>
<evidence type="ECO:0000256" key="5">
    <source>
        <dbReference type="ARBA" id="ARBA00023002"/>
    </source>
</evidence>
<name>A0A4S3KNE8_9GAMM</name>
<comment type="cofactor">
    <cofactor evidence="1">
        <name>Zn(2+)</name>
        <dbReference type="ChEBI" id="CHEBI:29105"/>
    </cofactor>
</comment>
<feature type="domain" description="Extradiol ring-cleavage dioxygenase class III enzyme subunit B" evidence="6">
    <location>
        <begin position="6"/>
        <end position="249"/>
    </location>
</feature>
<dbReference type="GO" id="GO:0016702">
    <property type="term" value="F:oxidoreductase activity, acting on single donors with incorporation of molecular oxygen, incorporation of two atoms of oxygen"/>
    <property type="evidence" value="ECO:0007669"/>
    <property type="project" value="UniProtKB-ARBA"/>
</dbReference>
<reference evidence="7 8" key="1">
    <citation type="submission" date="2017-02" db="EMBL/GenBank/DDBJ databases">
        <title>Whole genome sequencing of Metallibacterium scheffleri DSM 24874 (T).</title>
        <authorList>
            <person name="Kumar S."/>
            <person name="Patil P."/>
            <person name="Patil P.B."/>
        </authorList>
    </citation>
    <scope>NUCLEOTIDE SEQUENCE [LARGE SCALE GENOMIC DNA]</scope>
    <source>
        <strain evidence="7 8">DSM 24874</strain>
    </source>
</reference>
<dbReference type="PANTHER" id="PTHR30096">
    <property type="entry name" value="4,5-DOPA DIOXYGENASE EXTRADIOL-LIKE PROTEIN"/>
    <property type="match status" value="1"/>
</dbReference>
<keyword evidence="4" id="KW-0862">Zinc</keyword>
<dbReference type="PANTHER" id="PTHR30096:SF0">
    <property type="entry name" value="4,5-DOPA DIOXYGENASE EXTRADIOL-LIKE PROTEIN"/>
    <property type="match status" value="1"/>
</dbReference>
<evidence type="ECO:0000256" key="2">
    <source>
        <dbReference type="ARBA" id="ARBA00007581"/>
    </source>
</evidence>
<dbReference type="PIRSF" id="PIRSF006157">
    <property type="entry name" value="Doxgns_DODA"/>
    <property type="match status" value="1"/>
</dbReference>